<feature type="non-terminal residue" evidence="2">
    <location>
        <position position="1"/>
    </location>
</feature>
<dbReference type="EMBL" id="CAJOBI010169617">
    <property type="protein sequence ID" value="CAF4883850.1"/>
    <property type="molecule type" value="Genomic_DNA"/>
</dbReference>
<gene>
    <name evidence="2" type="ORF">SMN809_LOCUS50943</name>
</gene>
<dbReference type="Proteomes" id="UP000676336">
    <property type="component" value="Unassembled WGS sequence"/>
</dbReference>
<protein>
    <submittedName>
        <fullName evidence="2">Uncharacterized protein</fullName>
    </submittedName>
</protein>
<evidence type="ECO:0000313" key="3">
    <source>
        <dbReference type="Proteomes" id="UP000676336"/>
    </source>
</evidence>
<organism evidence="2 3">
    <name type="scientific">Rotaria magnacalcarata</name>
    <dbReference type="NCBI Taxonomy" id="392030"/>
    <lineage>
        <taxon>Eukaryota</taxon>
        <taxon>Metazoa</taxon>
        <taxon>Spiralia</taxon>
        <taxon>Gnathifera</taxon>
        <taxon>Rotifera</taxon>
        <taxon>Eurotatoria</taxon>
        <taxon>Bdelloidea</taxon>
        <taxon>Philodinida</taxon>
        <taxon>Philodinidae</taxon>
        <taxon>Rotaria</taxon>
    </lineage>
</organism>
<name>A0A8S3CD15_9BILA</name>
<sequence length="74" mass="8747">SSEQKSNETEIKNETITTNHDDQNTIPDEYISTSKTTKRKKTMNHNCQNCKQKFKNKTQFNLHIIKCQDETEQK</sequence>
<dbReference type="AlphaFoldDB" id="A0A8S3CD15"/>
<reference evidence="2" key="1">
    <citation type="submission" date="2021-02" db="EMBL/GenBank/DDBJ databases">
        <authorList>
            <person name="Nowell W R."/>
        </authorList>
    </citation>
    <scope>NUCLEOTIDE SEQUENCE</scope>
</reference>
<feature type="region of interest" description="Disordered" evidence="1">
    <location>
        <begin position="1"/>
        <end position="28"/>
    </location>
</feature>
<evidence type="ECO:0000256" key="1">
    <source>
        <dbReference type="SAM" id="MobiDB-lite"/>
    </source>
</evidence>
<proteinExistence type="predicted"/>
<comment type="caution">
    <text evidence="2">The sequence shown here is derived from an EMBL/GenBank/DDBJ whole genome shotgun (WGS) entry which is preliminary data.</text>
</comment>
<evidence type="ECO:0000313" key="2">
    <source>
        <dbReference type="EMBL" id="CAF4883850.1"/>
    </source>
</evidence>
<accession>A0A8S3CD15</accession>
<feature type="compositionally biased region" description="Basic and acidic residues" evidence="1">
    <location>
        <begin position="1"/>
        <end position="23"/>
    </location>
</feature>